<dbReference type="EMBL" id="LS974621">
    <property type="protein sequence ID" value="CAG7874885.1"/>
    <property type="molecule type" value="Genomic_DNA"/>
</dbReference>
<sequence length="59" mass="6723">KLDDVLYSFSESQDLDCLSLGKLWIALVTQFLVVDFFCLIKRKYDTNGGFNSISIKNSI</sequence>
<evidence type="ECO:0000313" key="2">
    <source>
        <dbReference type="EMBL" id="CAG7874885.1"/>
    </source>
</evidence>
<evidence type="ECO:0000313" key="3">
    <source>
        <dbReference type="Proteomes" id="UP000694005"/>
    </source>
</evidence>
<dbReference type="AlphaFoldDB" id="A0A8D9DCN8"/>
<keyword evidence="1" id="KW-1133">Transmembrane helix</keyword>
<dbReference type="Gramene" id="A05p14060.2_BraZ1">
    <property type="protein sequence ID" value="A05p14060.2_BraZ1.CDS"/>
    <property type="gene ID" value="A05g14060.2_BraZ1"/>
</dbReference>
<proteinExistence type="predicted"/>
<name>A0A8D9DCN8_BRACM</name>
<evidence type="ECO:0000256" key="1">
    <source>
        <dbReference type="SAM" id="Phobius"/>
    </source>
</evidence>
<keyword evidence="1" id="KW-0812">Transmembrane</keyword>
<organism evidence="2 3">
    <name type="scientific">Brassica campestris</name>
    <name type="common">Field mustard</name>
    <dbReference type="NCBI Taxonomy" id="3711"/>
    <lineage>
        <taxon>Eukaryota</taxon>
        <taxon>Viridiplantae</taxon>
        <taxon>Streptophyta</taxon>
        <taxon>Embryophyta</taxon>
        <taxon>Tracheophyta</taxon>
        <taxon>Spermatophyta</taxon>
        <taxon>Magnoliopsida</taxon>
        <taxon>eudicotyledons</taxon>
        <taxon>Gunneridae</taxon>
        <taxon>Pentapetalae</taxon>
        <taxon>rosids</taxon>
        <taxon>malvids</taxon>
        <taxon>Brassicales</taxon>
        <taxon>Brassicaceae</taxon>
        <taxon>Brassiceae</taxon>
        <taxon>Brassica</taxon>
    </lineage>
</organism>
<reference evidence="2 3" key="1">
    <citation type="submission" date="2021-07" db="EMBL/GenBank/DDBJ databases">
        <authorList>
            <consortium name="Genoscope - CEA"/>
            <person name="William W."/>
        </authorList>
    </citation>
    <scope>NUCLEOTIDE SEQUENCE [LARGE SCALE GENOMIC DNA]</scope>
</reference>
<dbReference type="Proteomes" id="UP000694005">
    <property type="component" value="Chromosome A05"/>
</dbReference>
<feature type="non-terminal residue" evidence="2">
    <location>
        <position position="1"/>
    </location>
</feature>
<protein>
    <submittedName>
        <fullName evidence="2">Uncharacterized protein</fullName>
    </submittedName>
</protein>
<accession>A0A8D9DCN8</accession>
<feature type="transmembrane region" description="Helical" evidence="1">
    <location>
        <begin position="20"/>
        <end position="40"/>
    </location>
</feature>
<gene>
    <name evidence="2" type="ORF">BRAPAZ1V2_A05P14060.2</name>
</gene>
<keyword evidence="1" id="KW-0472">Membrane</keyword>